<protein>
    <recommendedName>
        <fullName evidence="3">Lipoprotein</fullName>
    </recommendedName>
</protein>
<evidence type="ECO:0008006" key="3">
    <source>
        <dbReference type="Google" id="ProtNLM"/>
    </source>
</evidence>
<proteinExistence type="predicted"/>
<dbReference type="RefSeq" id="WP_256618146.1">
    <property type="nucleotide sequence ID" value="NZ_JANIBC010000001.1"/>
</dbReference>
<keyword evidence="2" id="KW-1185">Reference proteome</keyword>
<evidence type="ECO:0000313" key="1">
    <source>
        <dbReference type="EMBL" id="MCQ8184342.1"/>
    </source>
</evidence>
<reference evidence="1" key="1">
    <citation type="submission" date="2022-07" db="EMBL/GenBank/DDBJ databases">
        <title>Parvularcula maris sp. nov., an algicidal bacterium isolated from seawater.</title>
        <authorList>
            <person name="Li F."/>
        </authorList>
    </citation>
    <scope>NUCLEOTIDE SEQUENCE</scope>
    <source>
        <strain evidence="1">BGMRC 0090</strain>
    </source>
</reference>
<dbReference type="EMBL" id="JANIBC010000001">
    <property type="protein sequence ID" value="MCQ8184342.1"/>
    <property type="molecule type" value="Genomic_DNA"/>
</dbReference>
<dbReference type="PROSITE" id="PS51257">
    <property type="entry name" value="PROKAR_LIPOPROTEIN"/>
    <property type="match status" value="1"/>
</dbReference>
<name>A0A9X2L8V3_9PROT</name>
<sequence>MRRVLVLICATALAACSTTVEPEPSVRRADAEPRAALTSLTIGSRSIRTLAGEGEAQEIARRSSMAAAAAFAGDNKGNACFEDPVLEGVIGGELNREQTRREEFWTYSVCGEPYEVPVTVTKQQGSGTVAFRIGSGREAR</sequence>
<evidence type="ECO:0000313" key="2">
    <source>
        <dbReference type="Proteomes" id="UP001142610"/>
    </source>
</evidence>
<organism evidence="1 2">
    <name type="scientific">Parvularcula maris</name>
    <dbReference type="NCBI Taxonomy" id="2965077"/>
    <lineage>
        <taxon>Bacteria</taxon>
        <taxon>Pseudomonadati</taxon>
        <taxon>Pseudomonadota</taxon>
        <taxon>Alphaproteobacteria</taxon>
        <taxon>Parvularculales</taxon>
        <taxon>Parvularculaceae</taxon>
        <taxon>Parvularcula</taxon>
    </lineage>
</organism>
<dbReference type="AlphaFoldDB" id="A0A9X2L8V3"/>
<dbReference type="Proteomes" id="UP001142610">
    <property type="component" value="Unassembled WGS sequence"/>
</dbReference>
<gene>
    <name evidence="1" type="ORF">NOG11_02985</name>
</gene>
<accession>A0A9X2L8V3</accession>
<comment type="caution">
    <text evidence="1">The sequence shown here is derived from an EMBL/GenBank/DDBJ whole genome shotgun (WGS) entry which is preliminary data.</text>
</comment>